<evidence type="ECO:0000256" key="6">
    <source>
        <dbReference type="SAM" id="Coils"/>
    </source>
</evidence>
<dbReference type="InterPro" id="IPR015943">
    <property type="entry name" value="WD40/YVTN_repeat-like_dom_sf"/>
</dbReference>
<evidence type="ECO:0000256" key="1">
    <source>
        <dbReference type="ARBA" id="ARBA00004138"/>
    </source>
</evidence>
<dbReference type="FunFam" id="1.25.40.470:FF:000028">
    <property type="entry name" value="Intraflagellar transport protein 140-like protein"/>
    <property type="match status" value="1"/>
</dbReference>
<dbReference type="GO" id="GO:0036064">
    <property type="term" value="C:ciliary basal body"/>
    <property type="evidence" value="ECO:0007669"/>
    <property type="project" value="TreeGrafter"/>
</dbReference>
<dbReference type="Gene3D" id="1.25.40.10">
    <property type="entry name" value="Tetratricopeptide repeat domain"/>
    <property type="match status" value="1"/>
</dbReference>
<keyword evidence="4" id="KW-0969">Cilium</keyword>
<keyword evidence="3" id="KW-0677">Repeat</keyword>
<name>A0AAV2T6Q9_CALDB</name>
<comment type="subcellular location">
    <subcellularLocation>
        <location evidence="1">Cell projection</location>
        <location evidence="1">Cilium</location>
    </subcellularLocation>
</comment>
<keyword evidence="6" id="KW-0175">Coiled coil</keyword>
<evidence type="ECO:0000256" key="4">
    <source>
        <dbReference type="ARBA" id="ARBA00023069"/>
    </source>
</evidence>
<feature type="coiled-coil region" evidence="6">
    <location>
        <begin position="1751"/>
        <end position="1781"/>
    </location>
</feature>
<evidence type="ECO:0000259" key="8">
    <source>
        <dbReference type="Pfam" id="PF23383"/>
    </source>
</evidence>
<dbReference type="Pfam" id="PF24762">
    <property type="entry name" value="TPR_IF140-IFT172"/>
    <property type="match status" value="1"/>
</dbReference>
<evidence type="ECO:0000313" key="12">
    <source>
        <dbReference type="EMBL" id="CAL5131699.1"/>
    </source>
</evidence>
<evidence type="ECO:0000259" key="10">
    <source>
        <dbReference type="Pfam" id="PF24760"/>
    </source>
</evidence>
<dbReference type="Proteomes" id="UP001497525">
    <property type="component" value="Unassembled WGS sequence"/>
</dbReference>
<dbReference type="InterPro" id="IPR056154">
    <property type="entry name" value="Beta-prop_IFT140_1st"/>
</dbReference>
<dbReference type="Pfam" id="PF23385">
    <property type="entry name" value="Beta-prop_IFT140_2nd"/>
    <property type="match status" value="3"/>
</dbReference>
<feature type="region of interest" description="Disordered" evidence="7">
    <location>
        <begin position="930"/>
        <end position="951"/>
    </location>
</feature>
<evidence type="ECO:0000256" key="3">
    <source>
        <dbReference type="ARBA" id="ARBA00022737"/>
    </source>
</evidence>
<evidence type="ECO:0008006" key="14">
    <source>
        <dbReference type="Google" id="ProtNLM"/>
    </source>
</evidence>
<gene>
    <name evidence="12" type="ORF">CDAUBV1_LOCUS4208</name>
</gene>
<feature type="compositionally biased region" description="Basic and acidic residues" evidence="7">
    <location>
        <begin position="812"/>
        <end position="825"/>
    </location>
</feature>
<dbReference type="PANTHER" id="PTHR15722">
    <property type="entry name" value="IFT140/172-RELATED"/>
    <property type="match status" value="1"/>
</dbReference>
<dbReference type="Pfam" id="PF24760">
    <property type="entry name" value="TPR_IF140_C"/>
    <property type="match status" value="1"/>
</dbReference>
<feature type="compositionally biased region" description="Basic and acidic residues" evidence="7">
    <location>
        <begin position="1800"/>
        <end position="1812"/>
    </location>
</feature>
<feature type="region of interest" description="Disordered" evidence="7">
    <location>
        <begin position="804"/>
        <end position="825"/>
    </location>
</feature>
<dbReference type="InterPro" id="IPR036322">
    <property type="entry name" value="WD40_repeat_dom_sf"/>
</dbReference>
<evidence type="ECO:0000259" key="11">
    <source>
        <dbReference type="Pfam" id="PF24762"/>
    </source>
</evidence>
<dbReference type="InterPro" id="IPR056155">
    <property type="entry name" value="Beta-prop_IFT140_2nd"/>
</dbReference>
<organism evidence="12 13">
    <name type="scientific">Calicophoron daubneyi</name>
    <name type="common">Rumen fluke</name>
    <name type="synonym">Paramphistomum daubneyi</name>
    <dbReference type="NCBI Taxonomy" id="300641"/>
    <lineage>
        <taxon>Eukaryota</taxon>
        <taxon>Metazoa</taxon>
        <taxon>Spiralia</taxon>
        <taxon>Lophotrochozoa</taxon>
        <taxon>Platyhelminthes</taxon>
        <taxon>Trematoda</taxon>
        <taxon>Digenea</taxon>
        <taxon>Plagiorchiida</taxon>
        <taxon>Pronocephalata</taxon>
        <taxon>Paramphistomoidea</taxon>
        <taxon>Paramphistomidae</taxon>
        <taxon>Calicophoron</taxon>
    </lineage>
</organism>
<evidence type="ECO:0000256" key="2">
    <source>
        <dbReference type="ARBA" id="ARBA00022574"/>
    </source>
</evidence>
<accession>A0AAV2T6Q9</accession>
<evidence type="ECO:0000313" key="13">
    <source>
        <dbReference type="Proteomes" id="UP001497525"/>
    </source>
</evidence>
<dbReference type="SUPFAM" id="SSF48452">
    <property type="entry name" value="TPR-like"/>
    <property type="match status" value="1"/>
</dbReference>
<feature type="compositionally biased region" description="Polar residues" evidence="7">
    <location>
        <begin position="936"/>
        <end position="945"/>
    </location>
</feature>
<dbReference type="Pfam" id="PF23383">
    <property type="entry name" value="Beta-prop_IFT140_1st"/>
    <property type="match status" value="1"/>
</dbReference>
<evidence type="ECO:0000256" key="7">
    <source>
        <dbReference type="SAM" id="MobiDB-lite"/>
    </source>
</evidence>
<feature type="compositionally biased region" description="Basic and acidic residues" evidence="7">
    <location>
        <begin position="1079"/>
        <end position="1089"/>
    </location>
</feature>
<keyword evidence="2" id="KW-0853">WD repeat</keyword>
<reference evidence="12" key="1">
    <citation type="submission" date="2024-06" db="EMBL/GenBank/DDBJ databases">
        <authorList>
            <person name="Liu X."/>
            <person name="Lenzi L."/>
            <person name="Haldenby T S."/>
            <person name="Uol C."/>
        </authorList>
    </citation>
    <scope>NUCLEOTIDE SEQUENCE</scope>
</reference>
<dbReference type="GO" id="GO:0035721">
    <property type="term" value="P:intraciliary retrograde transport"/>
    <property type="evidence" value="ECO:0007669"/>
    <property type="project" value="TreeGrafter"/>
</dbReference>
<proteinExistence type="predicted"/>
<dbReference type="InterPro" id="IPR011990">
    <property type="entry name" value="TPR-like_helical_dom_sf"/>
</dbReference>
<dbReference type="InterPro" id="IPR056168">
    <property type="entry name" value="TPR_IF140/IFT172/WDR19"/>
</dbReference>
<feature type="region of interest" description="Disordered" evidence="7">
    <location>
        <begin position="1052"/>
        <end position="1089"/>
    </location>
</feature>
<comment type="caution">
    <text evidence="12">The sequence shown here is derived from an EMBL/GenBank/DDBJ whole genome shotgun (WGS) entry which is preliminary data.</text>
</comment>
<protein>
    <recommendedName>
        <fullName evidence="14">Intraflagellar transport protein 140 homolog</fullName>
    </recommendedName>
</protein>
<dbReference type="GO" id="GO:0005930">
    <property type="term" value="C:axoneme"/>
    <property type="evidence" value="ECO:0007669"/>
    <property type="project" value="TreeGrafter"/>
</dbReference>
<keyword evidence="5" id="KW-0966">Cell projection</keyword>
<dbReference type="Gene3D" id="2.130.10.10">
    <property type="entry name" value="YVTN repeat-like/Quinoprotein amine dehydrogenase"/>
    <property type="match status" value="2"/>
</dbReference>
<sequence length="1837" mass="204208">MAVFISNKLESISNEVIKLQWHPAESLMAIALYTPNDSGEVVVLDSAGERVQGSPISRPHMVSTVAWHPLKPVLCIGWSSGCISFLNVPENNLVDIKQAMQAHIISIVWSSKGTKMISTDAYGTVCVWRQTALGDMQQKPVFTLSVDSLITCAVLLHVAAHKSKEPDLSALTSAVIKGDEKVPELLNPLKSPGLNHTAFEVYESSTFLVGCGDGRVLRISGDGSAGSASSENGASRLTTLASCEGGILNILCHPTDGNMIVITDKGMLCHYQLLPPNGASSREITKMKLAVDVPRSPSLTWAGGNLLAMGLGESVVRLWDIDRSDNYTLTPNFSDCDVSSKSVRVLQVTYSSKHQILAAGLSNGMVAFWQYGTEVSNMHDLSQLLQSDPTWTGDHNVSDEGWLVKDEDAVFGESDYLNGDNLANRASLTNPDKGPESNWHIQPTAILVNRPEEEYTTGLSETNRHVHLLAWDGTEDRLVIAVSARPPGETTSFAHGFAPKSAAYLLERQPLCGGFSCGGCAVVQTGPRSLAMLTSTQINSVDPGLQFKSASNQDNLNPLSTPQTTGLTASFIATSTAFLSGGSQVNNRKMDLLRDEAPAAPLIREHEAQVEDQIRALYCTQEYVTYWNGQRISTFRHATGDCIVHFASFPCEFRLIGMYEQSLFTVEPYKLQVRNLQGTVKQLINFTEQEGTVVKSGQCANFMACLTDKDKLRIFDLSRREIKSLGPSKSLTELVMSTVLTPGNLTDTTKPNAENLMTASGALKELRISYIAVNRSGNAVSFSVELLSGGSVCKARWQYESRTDEQPLQSKLSDKSQRPQTEQKRSYTVNQWVPDSRIYVYYFEKDKLQFFDFCTNPAGKLWTLSPSKASIWTGRWPCRHYWDQYEPRLLVVEAASLSDRHPIFTVSSPPIEQAEKTIAMSTSDSQFFSKSDGAAQASSDSTSPISFVPVDSRSSSKMTEVQSKIQSQKPKLPSMIVSLFTSPEQPNILVQEHFFMALQHSALLGVEVPYYYFAVRCDLVYRIVSEQCQRRRDLATGNRRLVADAMDPIRGSELELSDTQPEANAAGDKAGEQNQTNTESEKQKAPADTKKSLGLKIHYINRRVMRDFVDLELTDPNTKEAMLSFSYYLTMGEMDAAFKAMKLIKSPAVWQNMARMCVSTCRLDVARVCLGKMGNAMAAMMVREARAREPEREAQAGELALQLGMPEEAERLFAQCGRWDLMIRLYQSLGQWEKALRIAATHYRISLRATHYAYAKELEAMGKIPQAIEHYIQSETHRFEVPRMLKSHPVMLEAFVNQHPDKSVQRWWAQTLEAEGRLDEAKNYYILAKDYLSLVRVLCCMGMESEAENLCNETGDPAACYHLARQMESNGNIDQAVRLFTRAKAYSSAIRLCKEHSKNDHLFSLAQLGRPEDMLEAAGHLEKYPNYASKAVILYHKAGHVGRAVELAFQTHQFAALQSVAGSLDERIDPALLKRCAQFFTQNNQYDRAVDVLAAGKHYWDALKLCGEYNVPVTEELVEKLTPPACSPNGGKKTSENLDDSERSSILIELGELCMAQGQYHLACKKFTQAGSRISAMKALLRSGDTDKIIFFANVSKQKEIYIMAANYLQTLEGWRSNVDTMRTIVQFYTRGRAPESLASFYEACAHAEIEDFGSYEKATGALTEAYKVLAKAVSANPPTDTSEMRIQKRLAQIKNKATMCKEFAEAQLLFAVDPLEAMRRCQTLLENTEPGDILRPGDIYAAMIREFAAKEKYQAALSCMEEMRDRLRDSNQSVTRYLDRDTLESIQRALNLPLFVTKNESEHRETPKDVSEVTSSPAFDDHIIDASVSDTSDENY</sequence>
<feature type="domain" description="IFT140 second beta-propeller" evidence="9">
    <location>
        <begin position="605"/>
        <end position="736"/>
    </location>
</feature>
<evidence type="ECO:0000256" key="5">
    <source>
        <dbReference type="ARBA" id="ARBA00023273"/>
    </source>
</evidence>
<dbReference type="SUPFAM" id="SSF50978">
    <property type="entry name" value="WD40 repeat-like"/>
    <property type="match status" value="1"/>
</dbReference>
<dbReference type="EMBL" id="CAXLJL010000101">
    <property type="protein sequence ID" value="CAL5131699.1"/>
    <property type="molecule type" value="Genomic_DNA"/>
</dbReference>
<feature type="domain" description="IFT140 first beta-propeller" evidence="8">
    <location>
        <begin position="2"/>
        <end position="378"/>
    </location>
</feature>
<dbReference type="InterPro" id="IPR056156">
    <property type="entry name" value="TPR_IF140_C"/>
</dbReference>
<feature type="domain" description="IF140 C-terminal TPR" evidence="10">
    <location>
        <begin position="1636"/>
        <end position="1765"/>
    </location>
</feature>
<feature type="domain" description="IFT140 second beta-propeller" evidence="9">
    <location>
        <begin position="952"/>
        <end position="1014"/>
    </location>
</feature>
<feature type="domain" description="IFT140 second beta-propeller" evidence="9">
    <location>
        <begin position="831"/>
        <end position="899"/>
    </location>
</feature>
<feature type="domain" description="IF140/IFT172/WDR19 TPR" evidence="11">
    <location>
        <begin position="1132"/>
        <end position="1628"/>
    </location>
</feature>
<dbReference type="GO" id="GO:0030991">
    <property type="term" value="C:intraciliary transport particle A"/>
    <property type="evidence" value="ECO:0007669"/>
    <property type="project" value="TreeGrafter"/>
</dbReference>
<dbReference type="Gene3D" id="1.25.40.470">
    <property type="match status" value="2"/>
</dbReference>
<dbReference type="PANTHER" id="PTHR15722:SF7">
    <property type="entry name" value="INTRAFLAGELLAR TRANSPORT PROTEIN 140 HOMOLOG"/>
    <property type="match status" value="1"/>
</dbReference>
<evidence type="ECO:0000259" key="9">
    <source>
        <dbReference type="Pfam" id="PF23385"/>
    </source>
</evidence>
<feature type="region of interest" description="Disordered" evidence="7">
    <location>
        <begin position="1799"/>
        <end position="1837"/>
    </location>
</feature>